<dbReference type="Gene3D" id="2.40.33.20">
    <property type="entry name" value="PK beta-barrel domain-like"/>
    <property type="match status" value="1"/>
</dbReference>
<gene>
    <name evidence="2" type="ORF">CBI30_01650</name>
</gene>
<dbReference type="InterPro" id="IPR005302">
    <property type="entry name" value="MoCF_Sase_C"/>
</dbReference>
<dbReference type="AlphaFoldDB" id="A0A254Q4I6"/>
<dbReference type="EMBL" id="NGUO01000002">
    <property type="protein sequence ID" value="OWS72496.1"/>
    <property type="molecule type" value="Genomic_DNA"/>
</dbReference>
<sequence>MTASPQIHSLYIANLAGEPMIQIGQANIVSGEGIVGDRYAAGLGAFSVKQPKIRHISLIALSGIADANRELLANQHIPFNEGDTRRNIVIKHLSADELNKLVGKTFYLGGLAFKGTELCVPCQRPAKLLARPDFIKAFEGRGGIRVEALESGILTNEDLLTHQLNIRR</sequence>
<dbReference type="RefSeq" id="WP_088526598.1">
    <property type="nucleotide sequence ID" value="NZ_NGUO01000002.1"/>
</dbReference>
<protein>
    <submittedName>
        <fullName evidence="2">Sulfurase</fullName>
    </submittedName>
</protein>
<feature type="domain" description="MOSC" evidence="1">
    <location>
        <begin position="21"/>
        <end position="163"/>
    </location>
</feature>
<dbReference type="SUPFAM" id="SSF50800">
    <property type="entry name" value="PK beta-barrel domain-like"/>
    <property type="match status" value="1"/>
</dbReference>
<accession>A0A254Q4I6</accession>
<proteinExistence type="predicted"/>
<dbReference type="GO" id="GO:0003824">
    <property type="term" value="F:catalytic activity"/>
    <property type="evidence" value="ECO:0007669"/>
    <property type="project" value="InterPro"/>
</dbReference>
<name>A0A254Q4I6_9BURK</name>
<dbReference type="GO" id="GO:0030170">
    <property type="term" value="F:pyridoxal phosphate binding"/>
    <property type="evidence" value="ECO:0007669"/>
    <property type="project" value="InterPro"/>
</dbReference>
<organism evidence="2 3">
    <name type="scientific">Polynucleobacter aenigmaticus</name>
    <dbReference type="NCBI Taxonomy" id="1743164"/>
    <lineage>
        <taxon>Bacteria</taxon>
        <taxon>Pseudomonadati</taxon>
        <taxon>Pseudomonadota</taxon>
        <taxon>Betaproteobacteria</taxon>
        <taxon>Burkholderiales</taxon>
        <taxon>Burkholderiaceae</taxon>
        <taxon>Polynucleobacter</taxon>
    </lineage>
</organism>
<dbReference type="OrthoDB" id="1550913at2"/>
<dbReference type="GO" id="GO:0030151">
    <property type="term" value="F:molybdenum ion binding"/>
    <property type="evidence" value="ECO:0007669"/>
    <property type="project" value="InterPro"/>
</dbReference>
<dbReference type="InterPro" id="IPR011037">
    <property type="entry name" value="Pyrv_Knase-like_insert_dom_sf"/>
</dbReference>
<reference evidence="2 3" key="1">
    <citation type="submission" date="2017-05" db="EMBL/GenBank/DDBJ databases">
        <title>Polynucleobacter sp. MWH-K35W1 isolated from the permanently anoxic monimolimnion of a meromictic lake.</title>
        <authorList>
            <person name="Hahn M.W."/>
        </authorList>
    </citation>
    <scope>NUCLEOTIDE SEQUENCE [LARGE SCALE GENOMIC DNA]</scope>
    <source>
        <strain evidence="2 3">MWH-K35W1</strain>
    </source>
</reference>
<evidence type="ECO:0000259" key="1">
    <source>
        <dbReference type="PROSITE" id="PS51340"/>
    </source>
</evidence>
<dbReference type="PROSITE" id="PS51340">
    <property type="entry name" value="MOSC"/>
    <property type="match status" value="1"/>
</dbReference>
<dbReference type="Proteomes" id="UP000198104">
    <property type="component" value="Unassembled WGS sequence"/>
</dbReference>
<keyword evidence="3" id="KW-1185">Reference proteome</keyword>
<dbReference type="Pfam" id="PF03473">
    <property type="entry name" value="MOSC"/>
    <property type="match status" value="1"/>
</dbReference>
<evidence type="ECO:0000313" key="2">
    <source>
        <dbReference type="EMBL" id="OWS72496.1"/>
    </source>
</evidence>
<evidence type="ECO:0000313" key="3">
    <source>
        <dbReference type="Proteomes" id="UP000198104"/>
    </source>
</evidence>
<comment type="caution">
    <text evidence="2">The sequence shown here is derived from an EMBL/GenBank/DDBJ whole genome shotgun (WGS) entry which is preliminary data.</text>
</comment>